<accession>A0A5J9VTH4</accession>
<name>A0A5J9VTH4_9POAL</name>
<keyword evidence="2" id="KW-1185">Reference proteome</keyword>
<organism evidence="1 2">
    <name type="scientific">Eragrostis curvula</name>
    <name type="common">weeping love grass</name>
    <dbReference type="NCBI Taxonomy" id="38414"/>
    <lineage>
        <taxon>Eukaryota</taxon>
        <taxon>Viridiplantae</taxon>
        <taxon>Streptophyta</taxon>
        <taxon>Embryophyta</taxon>
        <taxon>Tracheophyta</taxon>
        <taxon>Spermatophyta</taxon>
        <taxon>Magnoliopsida</taxon>
        <taxon>Liliopsida</taxon>
        <taxon>Poales</taxon>
        <taxon>Poaceae</taxon>
        <taxon>PACMAD clade</taxon>
        <taxon>Chloridoideae</taxon>
        <taxon>Eragrostideae</taxon>
        <taxon>Eragrostidinae</taxon>
        <taxon>Eragrostis</taxon>
    </lineage>
</organism>
<dbReference type="Proteomes" id="UP000324897">
    <property type="component" value="Chromosome 4"/>
</dbReference>
<feature type="non-terminal residue" evidence="1">
    <location>
        <position position="1"/>
    </location>
</feature>
<reference evidence="1 2" key="1">
    <citation type="journal article" date="2019" name="Sci. Rep.">
        <title>A high-quality genome of Eragrostis curvula grass provides insights into Poaceae evolution and supports new strategies to enhance forage quality.</title>
        <authorList>
            <person name="Carballo J."/>
            <person name="Santos B.A.C.M."/>
            <person name="Zappacosta D."/>
            <person name="Garbus I."/>
            <person name="Selva J.P."/>
            <person name="Gallo C.A."/>
            <person name="Diaz A."/>
            <person name="Albertini E."/>
            <person name="Caccamo M."/>
            <person name="Echenique V."/>
        </authorList>
    </citation>
    <scope>NUCLEOTIDE SEQUENCE [LARGE SCALE GENOMIC DNA]</scope>
    <source>
        <strain evidence="2">cv. Victoria</strain>
        <tissue evidence="1">Leaf</tissue>
    </source>
</reference>
<proteinExistence type="predicted"/>
<dbReference type="AlphaFoldDB" id="A0A5J9VTH4"/>
<evidence type="ECO:0000313" key="1">
    <source>
        <dbReference type="EMBL" id="TVU39772.1"/>
    </source>
</evidence>
<dbReference type="EMBL" id="RWGY01000007">
    <property type="protein sequence ID" value="TVU39772.1"/>
    <property type="molecule type" value="Genomic_DNA"/>
</dbReference>
<dbReference type="OrthoDB" id="567237at2759"/>
<evidence type="ECO:0000313" key="2">
    <source>
        <dbReference type="Proteomes" id="UP000324897"/>
    </source>
</evidence>
<sequence length="60" mass="6622">LQAGTWEEKNLNSRANGRIKDLLGSLDSLEFPTGKASIYEVSKCSGNDWGHPNSYKRPNA</sequence>
<gene>
    <name evidence="1" type="ORF">EJB05_13211</name>
</gene>
<comment type="caution">
    <text evidence="1">The sequence shown here is derived from an EMBL/GenBank/DDBJ whole genome shotgun (WGS) entry which is preliminary data.</text>
</comment>
<protein>
    <submittedName>
        <fullName evidence="1">Uncharacterized protein</fullName>
    </submittedName>
</protein>